<dbReference type="InterPro" id="IPR022712">
    <property type="entry name" value="Beta_Casp"/>
</dbReference>
<dbReference type="InterPro" id="IPR036866">
    <property type="entry name" value="RibonucZ/Hydroxyglut_hydro"/>
</dbReference>
<dbReference type="EMBL" id="CP094326">
    <property type="protein sequence ID" value="UNY98728.1"/>
    <property type="molecule type" value="Genomic_DNA"/>
</dbReference>
<dbReference type="CDD" id="cd16295">
    <property type="entry name" value="TTHA0252-CPSF-like_MBL-fold"/>
    <property type="match status" value="1"/>
</dbReference>
<dbReference type="SMART" id="SM01027">
    <property type="entry name" value="Beta-Casp"/>
    <property type="match status" value="1"/>
</dbReference>
<dbReference type="Gene3D" id="3.40.50.10890">
    <property type="match status" value="1"/>
</dbReference>
<sequence>MGNKEVKIHFLGAAGTVTGSKYLLEADDCVFMVDCGFFQGEKLLREENWKHLPYEASQIDYVLITHGHLDHVGYLPRLVAQGFKGRILGTAPTLAITKIILEDSAKIQEEEAKKANEEGYSKHNPALPLYTLEDVTATLSLFDVQCKDEWIALSRKISARFRYNGHILGATFIEIDICGKSFVFSGDIGRKQDVLLYEPDKPEKADYLFLESTYGDRSHPQENVEDQLVKIINDTIYRRGNLIIPSFAVERAQTLLIILWRLYKKNKIPDIPIIIDSPMGDRVLDVFLTYGTWHKIDVDEFKAMINHVRIVSSYRETWEIIDSNRPKIVIAGSGMVTGGRVLTYLQQLIGKEGTTVLLVGYQAEGTRGRDLLDRKKELRFFGRNYAVNARIEYISSLSAHADREELSGWLSGLKKNPETIYLVHGEAQVIEQFKKEIQEKYNFNVYIPRLYEVLTVNLES</sequence>
<proteinExistence type="predicted"/>
<dbReference type="Gene3D" id="3.60.15.10">
    <property type="entry name" value="Ribonuclease Z/Hydroxyacylglutathione hydrolase-like"/>
    <property type="match status" value="1"/>
</dbReference>
<dbReference type="Pfam" id="PF10996">
    <property type="entry name" value="Beta-Casp"/>
    <property type="match status" value="1"/>
</dbReference>
<keyword evidence="1" id="KW-0378">Hydrolase</keyword>
<dbReference type="PANTHER" id="PTHR11203">
    <property type="entry name" value="CLEAVAGE AND POLYADENYLATION SPECIFICITY FACTOR FAMILY MEMBER"/>
    <property type="match status" value="1"/>
</dbReference>
<evidence type="ECO:0000313" key="5">
    <source>
        <dbReference type="Proteomes" id="UP000829476"/>
    </source>
</evidence>
<reference evidence="4 5" key="1">
    <citation type="journal article" date="2018" name="Int. J. Syst. Evol. Microbiol.">
        <title>Zhouia spongiae sp. nov., isolated from a marine sponge.</title>
        <authorList>
            <person name="Zhuang L."/>
            <person name="Lin B."/>
            <person name="Qin F."/>
            <person name="Luo L."/>
        </authorList>
    </citation>
    <scope>NUCLEOTIDE SEQUENCE [LARGE SCALE GENOMIC DNA]</scope>
    <source>
        <strain evidence="4 5">HN-Y44</strain>
    </source>
</reference>
<dbReference type="InterPro" id="IPR001279">
    <property type="entry name" value="Metallo-B-lactamas"/>
</dbReference>
<dbReference type="PANTHER" id="PTHR11203:SF37">
    <property type="entry name" value="INTEGRATOR COMPLEX SUBUNIT 11"/>
    <property type="match status" value="1"/>
</dbReference>
<evidence type="ECO:0000256" key="1">
    <source>
        <dbReference type="ARBA" id="ARBA00022801"/>
    </source>
</evidence>
<dbReference type="SUPFAM" id="SSF56281">
    <property type="entry name" value="Metallo-hydrolase/oxidoreductase"/>
    <property type="match status" value="1"/>
</dbReference>
<feature type="domain" description="Metallo-beta-lactamase" evidence="2">
    <location>
        <begin position="18"/>
        <end position="247"/>
    </location>
</feature>
<dbReference type="InterPro" id="IPR011108">
    <property type="entry name" value="RMMBL"/>
</dbReference>
<dbReference type="RefSeq" id="WP_242937134.1">
    <property type="nucleotide sequence ID" value="NZ_CP094326.1"/>
</dbReference>
<dbReference type="Proteomes" id="UP000829476">
    <property type="component" value="Chromosome"/>
</dbReference>
<name>A0ABY3YM79_9FLAO</name>
<feature type="domain" description="Beta-Casp" evidence="3">
    <location>
        <begin position="252"/>
        <end position="371"/>
    </location>
</feature>
<keyword evidence="5" id="KW-1185">Reference proteome</keyword>
<dbReference type="Pfam" id="PF00753">
    <property type="entry name" value="Lactamase_B"/>
    <property type="match status" value="1"/>
</dbReference>
<organism evidence="4 5">
    <name type="scientific">Zhouia spongiae</name>
    <dbReference type="NCBI Taxonomy" id="2202721"/>
    <lineage>
        <taxon>Bacteria</taxon>
        <taxon>Pseudomonadati</taxon>
        <taxon>Bacteroidota</taxon>
        <taxon>Flavobacteriia</taxon>
        <taxon>Flavobacteriales</taxon>
        <taxon>Flavobacteriaceae</taxon>
        <taxon>Zhouia</taxon>
    </lineage>
</organism>
<evidence type="ECO:0000313" key="4">
    <source>
        <dbReference type="EMBL" id="UNY98728.1"/>
    </source>
</evidence>
<protein>
    <submittedName>
        <fullName evidence="4">MBL fold metallo-hydrolase</fullName>
    </submittedName>
</protein>
<gene>
    <name evidence="4" type="ORF">MQE36_16825</name>
</gene>
<evidence type="ECO:0000259" key="3">
    <source>
        <dbReference type="SMART" id="SM01027"/>
    </source>
</evidence>
<dbReference type="Pfam" id="PF07521">
    <property type="entry name" value="RMMBL"/>
    <property type="match status" value="1"/>
</dbReference>
<dbReference type="InterPro" id="IPR050698">
    <property type="entry name" value="MBL"/>
</dbReference>
<accession>A0ABY3YM79</accession>
<evidence type="ECO:0000259" key="2">
    <source>
        <dbReference type="SMART" id="SM00849"/>
    </source>
</evidence>
<dbReference type="SMART" id="SM00849">
    <property type="entry name" value="Lactamase_B"/>
    <property type="match status" value="1"/>
</dbReference>